<dbReference type="SMART" id="SM00382">
    <property type="entry name" value="AAA"/>
    <property type="match status" value="1"/>
</dbReference>
<comment type="caution">
    <text evidence="9">The sequence shown here is derived from an EMBL/GenBank/DDBJ whole genome shotgun (WGS) entry which is preliminary data.</text>
</comment>
<dbReference type="EMBL" id="UFYA01000001">
    <property type="protein sequence ID" value="STD14793.1"/>
    <property type="molecule type" value="Genomic_DNA"/>
</dbReference>
<dbReference type="InterPro" id="IPR004606">
    <property type="entry name" value="Mop_domain"/>
</dbReference>
<dbReference type="Gene3D" id="3.40.50.300">
    <property type="entry name" value="P-loop containing nucleotide triphosphate hydrolases"/>
    <property type="match status" value="1"/>
</dbReference>
<dbReference type="PANTHER" id="PTHR42781:SF4">
    <property type="entry name" value="SPERMIDINE_PUTRESCINE IMPORT ATP-BINDING PROTEIN POTA"/>
    <property type="match status" value="1"/>
</dbReference>
<dbReference type="InterPro" id="IPR003439">
    <property type="entry name" value="ABC_transporter-like_ATP-bd"/>
</dbReference>
<dbReference type="EC" id="3.6.3.31" evidence="9"/>
<keyword evidence="5" id="KW-0694">RNA-binding</keyword>
<feature type="domain" description="ABC transporter" evidence="7">
    <location>
        <begin position="17"/>
        <end position="255"/>
    </location>
</feature>
<dbReference type="PROSITE" id="PS50893">
    <property type="entry name" value="ABC_TRANSPORTER_2"/>
    <property type="match status" value="1"/>
</dbReference>
<evidence type="ECO:0000256" key="5">
    <source>
        <dbReference type="PROSITE-ProRule" id="PRU00182"/>
    </source>
</evidence>
<dbReference type="InterPro" id="IPR003593">
    <property type="entry name" value="AAA+_ATPase"/>
</dbReference>
<dbReference type="SUPFAM" id="SSF52540">
    <property type="entry name" value="P-loop containing nucleoside triphosphate hydrolases"/>
    <property type="match status" value="1"/>
</dbReference>
<evidence type="ECO:0000313" key="9">
    <source>
        <dbReference type="EMBL" id="STD14793.1"/>
    </source>
</evidence>
<evidence type="ECO:0000256" key="6">
    <source>
        <dbReference type="PROSITE-ProRule" id="PRU01213"/>
    </source>
</evidence>
<evidence type="ECO:0000256" key="3">
    <source>
        <dbReference type="ARBA" id="ARBA00022741"/>
    </source>
</evidence>
<keyword evidence="9" id="KW-0378">Hydrolase</keyword>
<sequence>MCDCVGGVAFVLVAGGGAVKELLFDGRVRRGGFVVQASFEVYPGQVLALLGPNGAGKSSVLRAVAGLEVLDRGQLRLGEVTVDDSEAGVFVSAQQRNVGVMFQDYRLFGHMSVVGNVAFGLRMRGVSRREATARAFQWLQRLRVGDLGRRRPRELSGGQAQRVALARALACEPDVLVLDEPTAALDSSTRREVQGCVREHVAQFRGPVLLVTHDPVEAMVMADAVMVVEEGKVVQYGPTMQVAEHPATEFVADLVGVNLFEGVWGHGGAIRLAGGGVLHAAAGVSFPDGARVFAAVRPESVSVFGERPGVGSPRNVWCGRVLTVDMVGARVRLHVAGPPDIRVEVTTAALVELGLAPGMQVWLSVKATEVSVYFPDA</sequence>
<protein>
    <submittedName>
        <fullName evidence="9">Spermidine/putrescine import ATP-binding protein PotA</fullName>
        <ecNumber evidence="9">3.6.3.31</ecNumber>
    </submittedName>
</protein>
<keyword evidence="4 9" id="KW-0067">ATP-binding</keyword>
<accession>A0AA46BQ28</accession>
<evidence type="ECO:0000259" key="7">
    <source>
        <dbReference type="PROSITE" id="PS50893"/>
    </source>
</evidence>
<dbReference type="PROSITE" id="PS51866">
    <property type="entry name" value="MOP"/>
    <property type="match status" value="1"/>
</dbReference>
<dbReference type="InterPro" id="IPR050093">
    <property type="entry name" value="ABC_SmlMolc_Importer"/>
</dbReference>
<dbReference type="GO" id="GO:0003723">
    <property type="term" value="F:RNA binding"/>
    <property type="evidence" value="ECO:0007669"/>
    <property type="project" value="UniProtKB-KW"/>
</dbReference>
<reference evidence="9 10" key="1">
    <citation type="submission" date="2018-06" db="EMBL/GenBank/DDBJ databases">
        <authorList>
            <consortium name="Pathogen Informatics"/>
            <person name="Doyle S."/>
        </authorList>
    </citation>
    <scope>NUCLEOTIDE SEQUENCE [LARGE SCALE GENOMIC DNA]</scope>
    <source>
        <strain evidence="9 10">NCTC7915</strain>
    </source>
</reference>
<dbReference type="InterPro" id="IPR027417">
    <property type="entry name" value="P-loop_NTPase"/>
</dbReference>
<dbReference type="InterPro" id="IPR008995">
    <property type="entry name" value="Mo/tungstate-bd_C_term_dom"/>
</dbReference>
<dbReference type="PROSITE" id="PS00211">
    <property type="entry name" value="ABC_TRANSPORTER_1"/>
    <property type="match status" value="1"/>
</dbReference>
<proteinExistence type="predicted"/>
<dbReference type="Pfam" id="PF03459">
    <property type="entry name" value="TOBE"/>
    <property type="match status" value="1"/>
</dbReference>
<dbReference type="PANTHER" id="PTHR42781">
    <property type="entry name" value="SPERMIDINE/PUTRESCINE IMPORT ATP-BINDING PROTEIN POTA"/>
    <property type="match status" value="1"/>
</dbReference>
<dbReference type="Gene3D" id="2.40.50.100">
    <property type="match status" value="1"/>
</dbReference>
<feature type="domain" description="Mop" evidence="8">
    <location>
        <begin position="310"/>
        <end position="374"/>
    </location>
</feature>
<dbReference type="GO" id="GO:0016887">
    <property type="term" value="F:ATP hydrolysis activity"/>
    <property type="evidence" value="ECO:0007669"/>
    <property type="project" value="InterPro"/>
</dbReference>
<evidence type="ECO:0000256" key="2">
    <source>
        <dbReference type="ARBA" id="ARBA00022505"/>
    </source>
</evidence>
<evidence type="ECO:0000313" key="10">
    <source>
        <dbReference type="Proteomes" id="UP000254118"/>
    </source>
</evidence>
<dbReference type="SUPFAM" id="SSF50331">
    <property type="entry name" value="MOP-like"/>
    <property type="match status" value="1"/>
</dbReference>
<organism evidence="9 10">
    <name type="scientific">Dermatophilus congolensis</name>
    <dbReference type="NCBI Taxonomy" id="1863"/>
    <lineage>
        <taxon>Bacteria</taxon>
        <taxon>Bacillati</taxon>
        <taxon>Actinomycetota</taxon>
        <taxon>Actinomycetes</taxon>
        <taxon>Micrococcales</taxon>
        <taxon>Dermatophilaceae</taxon>
        <taxon>Dermatophilus</taxon>
    </lineage>
</organism>
<dbReference type="GO" id="GO:0005524">
    <property type="term" value="F:ATP binding"/>
    <property type="evidence" value="ECO:0007669"/>
    <property type="project" value="UniProtKB-KW"/>
</dbReference>
<dbReference type="PROSITE" id="PS50889">
    <property type="entry name" value="S4"/>
    <property type="match status" value="1"/>
</dbReference>
<dbReference type="AlphaFoldDB" id="A0AA46BQ28"/>
<keyword evidence="2 6" id="KW-0500">Molybdenum</keyword>
<keyword evidence="3" id="KW-0547">Nucleotide-binding</keyword>
<dbReference type="InterPro" id="IPR017871">
    <property type="entry name" value="ABC_transporter-like_CS"/>
</dbReference>
<evidence type="ECO:0000256" key="1">
    <source>
        <dbReference type="ARBA" id="ARBA00022448"/>
    </source>
</evidence>
<gene>
    <name evidence="9" type="primary">potA</name>
    <name evidence="9" type="ORF">NCTC7915_02162</name>
</gene>
<dbReference type="InterPro" id="IPR005116">
    <property type="entry name" value="Transp-assoc_OB_typ1"/>
</dbReference>
<dbReference type="Pfam" id="PF00005">
    <property type="entry name" value="ABC_tran"/>
    <property type="match status" value="1"/>
</dbReference>
<name>A0AA46BQ28_9MICO</name>
<keyword evidence="1" id="KW-0813">Transport</keyword>
<evidence type="ECO:0000256" key="4">
    <source>
        <dbReference type="ARBA" id="ARBA00022840"/>
    </source>
</evidence>
<dbReference type="Proteomes" id="UP000254118">
    <property type="component" value="Unassembled WGS sequence"/>
</dbReference>
<evidence type="ECO:0000259" key="8">
    <source>
        <dbReference type="PROSITE" id="PS51866"/>
    </source>
</evidence>
<dbReference type="GO" id="GO:0015689">
    <property type="term" value="P:molybdate ion transport"/>
    <property type="evidence" value="ECO:0007669"/>
    <property type="project" value="InterPro"/>
</dbReference>